<keyword evidence="3" id="KW-0804">Transcription</keyword>
<dbReference type="Gene3D" id="3.40.50.880">
    <property type="match status" value="1"/>
</dbReference>
<dbReference type="Pfam" id="PF01965">
    <property type="entry name" value="DJ-1_PfpI"/>
    <property type="match status" value="1"/>
</dbReference>
<keyword evidence="2" id="KW-0238">DNA-binding</keyword>
<dbReference type="GO" id="GO:0009893">
    <property type="term" value="P:positive regulation of metabolic process"/>
    <property type="evidence" value="ECO:0007669"/>
    <property type="project" value="UniProtKB-ARBA"/>
</dbReference>
<evidence type="ECO:0000313" key="6">
    <source>
        <dbReference type="Proteomes" id="UP000235116"/>
    </source>
</evidence>
<sequence>MTTKLAIFAYDGCLSTSVTGPTDVFHIANIHQRVRKEDPGSPLFSWKIYSPDGKPVNTSTGITIAVDGRYEQAGNPDICLIPGIDHAFGYEVTQKTEEMRGLLGKLIKTHHANGAAIASNCSGSFLLADTGLLDGFEATTSWWLAHHFTHSFPKVHLRLEKMVTEDNNVFCSGAVTAYMHLCIRLIEKFAGPNIAKCCAKTVMLQNKECTQAPYIPVPHHFKQQDELVKNAVSWMLENLDQEFHLDSLASQLAVSPRTFIRRFNQATGKPPKQYFQKLRIDEAKRLLESTALSVDDITEKVGYVDVSSFRRLFKREVALSPTEYRKRFAR</sequence>
<evidence type="ECO:0000313" key="5">
    <source>
        <dbReference type="EMBL" id="AUM11603.1"/>
    </source>
</evidence>
<dbReference type="KEGG" id="kak:Kalk_03850"/>
<dbReference type="GO" id="GO:0043565">
    <property type="term" value="F:sequence-specific DNA binding"/>
    <property type="evidence" value="ECO:0007669"/>
    <property type="project" value="InterPro"/>
</dbReference>
<dbReference type="InterPro" id="IPR002818">
    <property type="entry name" value="DJ-1/PfpI"/>
</dbReference>
<dbReference type="GO" id="GO:0003700">
    <property type="term" value="F:DNA-binding transcription factor activity"/>
    <property type="evidence" value="ECO:0007669"/>
    <property type="project" value="InterPro"/>
</dbReference>
<evidence type="ECO:0000259" key="4">
    <source>
        <dbReference type="PROSITE" id="PS01124"/>
    </source>
</evidence>
<dbReference type="SMART" id="SM00342">
    <property type="entry name" value="HTH_ARAC"/>
    <property type="match status" value="1"/>
</dbReference>
<gene>
    <name evidence="5" type="ORF">Kalk_03850</name>
</gene>
<organism evidence="5 6">
    <name type="scientific">Ketobacter alkanivorans</name>
    <dbReference type="NCBI Taxonomy" id="1917421"/>
    <lineage>
        <taxon>Bacteria</taxon>
        <taxon>Pseudomonadati</taxon>
        <taxon>Pseudomonadota</taxon>
        <taxon>Gammaproteobacteria</taxon>
        <taxon>Pseudomonadales</taxon>
        <taxon>Ketobacteraceae</taxon>
        <taxon>Ketobacter</taxon>
    </lineage>
</organism>
<accession>A0A2K9LH66</accession>
<dbReference type="CDD" id="cd03138">
    <property type="entry name" value="GATase1_AraC_2"/>
    <property type="match status" value="1"/>
</dbReference>
<reference evidence="6" key="1">
    <citation type="submission" date="2017-08" db="EMBL/GenBank/DDBJ databases">
        <title>Direct submision.</title>
        <authorList>
            <person name="Kim S.-J."/>
            <person name="Rhee S.-K."/>
        </authorList>
    </citation>
    <scope>NUCLEOTIDE SEQUENCE [LARGE SCALE GENOMIC DNA]</scope>
    <source>
        <strain evidence="6">GI5</strain>
    </source>
</reference>
<evidence type="ECO:0000256" key="1">
    <source>
        <dbReference type="ARBA" id="ARBA00023015"/>
    </source>
</evidence>
<dbReference type="SUPFAM" id="SSF46689">
    <property type="entry name" value="Homeodomain-like"/>
    <property type="match status" value="2"/>
</dbReference>
<feature type="domain" description="HTH araC/xylS-type" evidence="4">
    <location>
        <begin position="229"/>
        <end position="327"/>
    </location>
</feature>
<name>A0A2K9LH66_9GAMM</name>
<dbReference type="AlphaFoldDB" id="A0A2K9LH66"/>
<dbReference type="RefSeq" id="WP_101892943.1">
    <property type="nucleotide sequence ID" value="NZ_CP022684.1"/>
</dbReference>
<dbReference type="Proteomes" id="UP000235116">
    <property type="component" value="Chromosome"/>
</dbReference>
<dbReference type="InterPro" id="IPR018060">
    <property type="entry name" value="HTH_AraC"/>
</dbReference>
<dbReference type="Gene3D" id="1.10.10.60">
    <property type="entry name" value="Homeodomain-like"/>
    <property type="match status" value="1"/>
</dbReference>
<keyword evidence="6" id="KW-1185">Reference proteome</keyword>
<dbReference type="OrthoDB" id="9803764at2"/>
<proteinExistence type="predicted"/>
<protein>
    <recommendedName>
        <fullName evidence="4">HTH araC/xylS-type domain-containing protein</fullName>
    </recommendedName>
</protein>
<dbReference type="InterPro" id="IPR009057">
    <property type="entry name" value="Homeodomain-like_sf"/>
</dbReference>
<dbReference type="InterPro" id="IPR052158">
    <property type="entry name" value="INH-QAR"/>
</dbReference>
<dbReference type="EMBL" id="CP022684">
    <property type="protein sequence ID" value="AUM11603.1"/>
    <property type="molecule type" value="Genomic_DNA"/>
</dbReference>
<dbReference type="PANTHER" id="PTHR43130">
    <property type="entry name" value="ARAC-FAMILY TRANSCRIPTIONAL REGULATOR"/>
    <property type="match status" value="1"/>
</dbReference>
<keyword evidence="1" id="KW-0805">Transcription regulation</keyword>
<dbReference type="PANTHER" id="PTHR43130:SF11">
    <property type="entry name" value="TRANSCRIPTIONAL REGULATORY PROTEIN"/>
    <property type="match status" value="1"/>
</dbReference>
<evidence type="ECO:0000256" key="3">
    <source>
        <dbReference type="ARBA" id="ARBA00023163"/>
    </source>
</evidence>
<dbReference type="InterPro" id="IPR018062">
    <property type="entry name" value="HTH_AraC-typ_CS"/>
</dbReference>
<dbReference type="InterPro" id="IPR029062">
    <property type="entry name" value="Class_I_gatase-like"/>
</dbReference>
<dbReference type="PROSITE" id="PS01124">
    <property type="entry name" value="HTH_ARAC_FAMILY_2"/>
    <property type="match status" value="1"/>
</dbReference>
<dbReference type="Pfam" id="PF12833">
    <property type="entry name" value="HTH_18"/>
    <property type="match status" value="1"/>
</dbReference>
<dbReference type="SUPFAM" id="SSF52317">
    <property type="entry name" value="Class I glutamine amidotransferase-like"/>
    <property type="match status" value="1"/>
</dbReference>
<evidence type="ECO:0000256" key="2">
    <source>
        <dbReference type="ARBA" id="ARBA00023125"/>
    </source>
</evidence>
<dbReference type="PROSITE" id="PS00041">
    <property type="entry name" value="HTH_ARAC_FAMILY_1"/>
    <property type="match status" value="1"/>
</dbReference>